<reference evidence="1" key="1">
    <citation type="submission" date="2020-05" db="EMBL/GenBank/DDBJ databases">
        <title>Large-scale comparative analyses of tick genomes elucidate their genetic diversity and vector capacities.</title>
        <authorList>
            <person name="Jia N."/>
            <person name="Wang J."/>
            <person name="Shi W."/>
            <person name="Du L."/>
            <person name="Sun Y."/>
            <person name="Zhan W."/>
            <person name="Jiang J."/>
            <person name="Wang Q."/>
            <person name="Zhang B."/>
            <person name="Ji P."/>
            <person name="Sakyi L.B."/>
            <person name="Cui X."/>
            <person name="Yuan T."/>
            <person name="Jiang B."/>
            <person name="Yang W."/>
            <person name="Lam T.T.-Y."/>
            <person name="Chang Q."/>
            <person name="Ding S."/>
            <person name="Wang X."/>
            <person name="Zhu J."/>
            <person name="Ruan X."/>
            <person name="Zhao L."/>
            <person name="Wei J."/>
            <person name="Que T."/>
            <person name="Du C."/>
            <person name="Cheng J."/>
            <person name="Dai P."/>
            <person name="Han X."/>
            <person name="Huang E."/>
            <person name="Gao Y."/>
            <person name="Liu J."/>
            <person name="Shao H."/>
            <person name="Ye R."/>
            <person name="Li L."/>
            <person name="Wei W."/>
            <person name="Wang X."/>
            <person name="Wang C."/>
            <person name="Yang T."/>
            <person name="Huo Q."/>
            <person name="Li W."/>
            <person name="Guo W."/>
            <person name="Chen H."/>
            <person name="Zhou L."/>
            <person name="Ni X."/>
            <person name="Tian J."/>
            <person name="Zhou Y."/>
            <person name="Sheng Y."/>
            <person name="Liu T."/>
            <person name="Pan Y."/>
            <person name="Xia L."/>
            <person name="Li J."/>
            <person name="Zhao F."/>
            <person name="Cao W."/>
        </authorList>
    </citation>
    <scope>NUCLEOTIDE SEQUENCE</scope>
    <source>
        <strain evidence="1">Hyas-2018</strain>
    </source>
</reference>
<gene>
    <name evidence="1" type="ORF">HPB50_015879</name>
</gene>
<evidence type="ECO:0000313" key="1">
    <source>
        <dbReference type="EMBL" id="KAH6926229.1"/>
    </source>
</evidence>
<keyword evidence="2" id="KW-1185">Reference proteome</keyword>
<accession>A0ACB7S0C9</accession>
<name>A0ACB7S0C9_HYAAI</name>
<organism evidence="1 2">
    <name type="scientific">Hyalomma asiaticum</name>
    <name type="common">Tick</name>
    <dbReference type="NCBI Taxonomy" id="266040"/>
    <lineage>
        <taxon>Eukaryota</taxon>
        <taxon>Metazoa</taxon>
        <taxon>Ecdysozoa</taxon>
        <taxon>Arthropoda</taxon>
        <taxon>Chelicerata</taxon>
        <taxon>Arachnida</taxon>
        <taxon>Acari</taxon>
        <taxon>Parasitiformes</taxon>
        <taxon>Ixodida</taxon>
        <taxon>Ixodoidea</taxon>
        <taxon>Ixodidae</taxon>
        <taxon>Hyalomminae</taxon>
        <taxon>Hyalomma</taxon>
    </lineage>
</organism>
<evidence type="ECO:0000313" key="2">
    <source>
        <dbReference type="Proteomes" id="UP000821845"/>
    </source>
</evidence>
<protein>
    <submittedName>
        <fullName evidence="1">Uncharacterized protein</fullName>
    </submittedName>
</protein>
<sequence length="1455" mass="157830">MASQGQKRRDGDSSSTWSSSSTSDSTSTTMFDVTKAVFMTTTTTSEEEESSRQAAQGSNSEIEVNVQQQGPATSGVTSQSLPGPAGFNVFLPMGRSVPVVFTDQGICIAGYNAPAAAMETEDEVTTSTTTTEQQQQQQAQDAPVAGIFQLLPAGSYLPTFVNMEQLDKEDGECDEDETPAEEYNEEEPGREGESEPAIGIVEATVHERETFVRMGPQQGDTMGTMGWPQPASPSAFQQTLLMPPPLSPPMPPPVSQPMYAGMQTGQGYMPQQYAMPPPFGWQAQMMQSQGQAPAYGQPFGMPPQWPTYQPFWPGLQWQLGQSQWLQGPHMPEGSQMMQQQHQHQQRIQQEIMTDQLQQDILVSHKRRQAPTHSSRQIRSVSLPCRISMEGFSSQTTSLTEVEVQAHVGPYPCTVRRVLSTQTSLQNIAPTSRCVSVESTHADIADKSPEREGRIDITQVVHMSSDQLPTEATPITQVTLGTETCPTVHELWNEKALLVPGAANVHVDTPCVTYGTQTVQEVMGPVEVAFGQQTYEPPCRLPSPLPDRVCSETHIMAHQYHVGRKALDVPQATVDLQTVEQAIEVKSKACGVQATQEHDQLPCAMDETQVIQGHAGAQQPVVGVQIVQQPTLPPHIEVEVQASGGPFEAGHIVSKVHTVLKQEDPPCVAFGIQATEHPATRLMTLKKLVSDPRVTLAVQTTNTSSSQEKLTGHNLEAHSVFRGAQVSSITGASGTVCVDGTTQVSASPLQLHVTQAPYKHTESQAVQTLSLESLGLASRHTTQTISVGQQSEGIQTGMLIHSTAASSLSGLNLQKQHDFNAQHGNVFQASQLPLAQPEIPRHDIEVQCNYEPFVHTTRSITTVNVGQTRGQADGHREAIVQCNYETFDEEAKRIVMAPPRPSHDAEVQFGRDPVEDFTRDFRLPEQPTYDFGAQCMYEPDREITRATFITQSRVMHDFEQQYNYGRVDWHARDADAVQEKPLQDNEQQRIYEQKRRGAKITYSAQSMQMQDFGMQHDTPIAISPPPTSTHVMYGMVDMGVGDSRPHDVVEGHRRFPWRPTSHVRSRPSLSSCASSVFMFGNLEIPHLANAGTQAGEIGRHRLSPTFAVSAPRTETASYPCVAVCSRNTVNHPCSLNLSSYPGRLSQAAQTRDAVFQTEEPVAVRASTVDVGARSVSRGPAMRTPLHEAAVQAFAGPPASRPVSPPSSPSYYQGPFGMSPSGSSRCTSPARDASFQTDRLADVRRSPPGGPFQPDFTGKAAEATGNLGHEIMIQASTVVPAAGSAWGVPSNAQQHTSIAAMTEVYPCGHLPQVLQMRETPPSPPPLSPPPHSPLPHSPPPCPCLAAYGWPPVVVEHKIGLGGKLADFLKPRKQQGITPEQPSVEDKGTLEGPYVAPVWGSTDGEQDYLYQDGSQAEGSLEEGEYSDTGAVVAAASLVPDGMGAPGTVRRSSVETTSK</sequence>
<proteinExistence type="predicted"/>
<dbReference type="EMBL" id="CM023487">
    <property type="protein sequence ID" value="KAH6926229.1"/>
    <property type="molecule type" value="Genomic_DNA"/>
</dbReference>
<comment type="caution">
    <text evidence="1">The sequence shown here is derived from an EMBL/GenBank/DDBJ whole genome shotgun (WGS) entry which is preliminary data.</text>
</comment>
<dbReference type="Proteomes" id="UP000821845">
    <property type="component" value="Chromosome 7"/>
</dbReference>